<dbReference type="EMBL" id="JAUSQP010000003">
    <property type="protein sequence ID" value="MDP9803871.1"/>
    <property type="molecule type" value="Genomic_DNA"/>
</dbReference>
<evidence type="ECO:0000256" key="2">
    <source>
        <dbReference type="ARBA" id="ARBA00009256"/>
    </source>
</evidence>
<sequence length="282" mass="31123">MKTETTIQGLAASLNPARAARKIIGFVPTMGNLHEGHLTLVREAKKLCDVVVVSIFVNPTQFGPGEDFDNYPRTLEQDSRLLADVGCDIIFAPSVEQMYGTQPRLTNISVNQITDALCGSSRPGHFDGVALVVTKLFNIVQPNYAFFGQKDYQQLAVIRQFVQDLNIPLEVIGVPIVRAADGLALSSRNGYLSDEHRQVAPVIYQSLTQAEQQLHQGKDLQQVVEDIKTQLTDNGFVVDYVEARQTNLLPATQFDRDIVLFVAAKLGATRLIDNLEVAFTPQ</sequence>
<comment type="similarity">
    <text evidence="2 8">Belongs to the pantothenate synthetase family.</text>
</comment>
<feature type="binding site" evidence="8">
    <location>
        <position position="154"/>
    </location>
    <ligand>
        <name>(R)-pantoate</name>
        <dbReference type="ChEBI" id="CHEBI:15980"/>
    </ligand>
</feature>
<organism evidence="9 10">
    <name type="scientific">Acinetobacter calcoaceticus</name>
    <dbReference type="NCBI Taxonomy" id="471"/>
    <lineage>
        <taxon>Bacteria</taxon>
        <taxon>Pseudomonadati</taxon>
        <taxon>Pseudomonadota</taxon>
        <taxon>Gammaproteobacteria</taxon>
        <taxon>Moraxellales</taxon>
        <taxon>Moraxellaceae</taxon>
        <taxon>Acinetobacter</taxon>
        <taxon>Acinetobacter calcoaceticus/baumannii complex</taxon>
    </lineage>
</organism>
<feature type="binding site" evidence="8">
    <location>
        <begin position="148"/>
        <end position="151"/>
    </location>
    <ligand>
        <name>ATP</name>
        <dbReference type="ChEBI" id="CHEBI:30616"/>
    </ligand>
</feature>
<dbReference type="AlphaFoldDB" id="A0ABD5ANE4"/>
<dbReference type="InterPro" id="IPR042176">
    <property type="entry name" value="Pantoate_ligase_C"/>
</dbReference>
<evidence type="ECO:0000256" key="5">
    <source>
        <dbReference type="ARBA" id="ARBA00022741"/>
    </source>
</evidence>
<evidence type="ECO:0000256" key="3">
    <source>
        <dbReference type="ARBA" id="ARBA00022598"/>
    </source>
</evidence>
<gene>
    <name evidence="8" type="primary">panC</name>
    <name evidence="9" type="ORF">J2771_002144</name>
</gene>
<dbReference type="InterPro" id="IPR003721">
    <property type="entry name" value="Pantoate_ligase"/>
</dbReference>
<comment type="subunit">
    <text evidence="8">Homodimer.</text>
</comment>
<keyword evidence="5 8" id="KW-0547">Nucleotide-binding</keyword>
<dbReference type="InterPro" id="IPR014729">
    <property type="entry name" value="Rossmann-like_a/b/a_fold"/>
</dbReference>
<dbReference type="PANTHER" id="PTHR21299">
    <property type="entry name" value="CYTIDYLATE KINASE/PANTOATE-BETA-ALANINE LIGASE"/>
    <property type="match status" value="1"/>
</dbReference>
<dbReference type="FunFam" id="3.40.50.620:FF:000013">
    <property type="entry name" value="Pantothenate synthetase"/>
    <property type="match status" value="1"/>
</dbReference>
<dbReference type="GO" id="GO:0005737">
    <property type="term" value="C:cytoplasm"/>
    <property type="evidence" value="ECO:0007669"/>
    <property type="project" value="UniProtKB-SubCell"/>
</dbReference>
<comment type="caution">
    <text evidence="9">The sequence shown here is derived from an EMBL/GenBank/DDBJ whole genome shotgun (WGS) entry which is preliminary data.</text>
</comment>
<evidence type="ECO:0000313" key="10">
    <source>
        <dbReference type="Proteomes" id="UP001240164"/>
    </source>
</evidence>
<evidence type="ECO:0000313" key="9">
    <source>
        <dbReference type="EMBL" id="MDP9803871.1"/>
    </source>
</evidence>
<keyword evidence="4 8" id="KW-0566">Pantothenate biosynthesis</keyword>
<dbReference type="GO" id="GO:0015940">
    <property type="term" value="P:pantothenate biosynthetic process"/>
    <property type="evidence" value="ECO:0007669"/>
    <property type="project" value="UniProtKB-UniRule"/>
</dbReference>
<dbReference type="GO" id="GO:0005524">
    <property type="term" value="F:ATP binding"/>
    <property type="evidence" value="ECO:0007669"/>
    <property type="project" value="UniProtKB-KW"/>
</dbReference>
<evidence type="ECO:0000256" key="6">
    <source>
        <dbReference type="ARBA" id="ARBA00022840"/>
    </source>
</evidence>
<dbReference type="Pfam" id="PF02569">
    <property type="entry name" value="Pantoate_ligase"/>
    <property type="match status" value="1"/>
</dbReference>
<dbReference type="SUPFAM" id="SSF52374">
    <property type="entry name" value="Nucleotidylyl transferase"/>
    <property type="match status" value="1"/>
</dbReference>
<proteinExistence type="inferred from homology"/>
<dbReference type="RefSeq" id="WP_307011764.1">
    <property type="nucleotide sequence ID" value="NZ_JAUSQP010000003.1"/>
</dbReference>
<evidence type="ECO:0000256" key="4">
    <source>
        <dbReference type="ARBA" id="ARBA00022655"/>
    </source>
</evidence>
<feature type="active site" description="Proton donor" evidence="8">
    <location>
        <position position="37"/>
    </location>
</feature>
<feature type="binding site" evidence="8">
    <location>
        <position position="177"/>
    </location>
    <ligand>
        <name>ATP</name>
        <dbReference type="ChEBI" id="CHEBI:30616"/>
    </ligand>
</feature>
<dbReference type="NCBIfam" id="TIGR00125">
    <property type="entry name" value="cyt_tran_rel"/>
    <property type="match status" value="1"/>
</dbReference>
<keyword evidence="6 8" id="KW-0067">ATP-binding</keyword>
<protein>
    <recommendedName>
        <fullName evidence="8">Pantothenate synthetase</fullName>
        <shortName evidence="8">PS</shortName>
        <ecNumber evidence="8">6.3.2.1</ecNumber>
    </recommendedName>
    <alternativeName>
        <fullName evidence="8">Pantoate--beta-alanine ligase</fullName>
    </alternativeName>
    <alternativeName>
        <fullName evidence="8">Pantoate-activating enzyme</fullName>
    </alternativeName>
</protein>
<feature type="binding site" evidence="8">
    <location>
        <begin position="30"/>
        <end position="37"/>
    </location>
    <ligand>
        <name>ATP</name>
        <dbReference type="ChEBI" id="CHEBI:30616"/>
    </ligand>
</feature>
<dbReference type="NCBIfam" id="TIGR00018">
    <property type="entry name" value="panC"/>
    <property type="match status" value="1"/>
</dbReference>
<keyword evidence="8" id="KW-0963">Cytoplasm</keyword>
<accession>A0ABD5ANE4</accession>
<dbReference type="InterPro" id="IPR004821">
    <property type="entry name" value="Cyt_trans-like"/>
</dbReference>
<dbReference type="GO" id="GO:0004592">
    <property type="term" value="F:pantoate-beta-alanine ligase activity"/>
    <property type="evidence" value="ECO:0007669"/>
    <property type="project" value="UniProtKB-UniRule"/>
</dbReference>
<feature type="binding site" evidence="8">
    <location>
        <position position="61"/>
    </location>
    <ligand>
        <name>(R)-pantoate</name>
        <dbReference type="ChEBI" id="CHEBI:15980"/>
    </ligand>
</feature>
<evidence type="ECO:0000256" key="8">
    <source>
        <dbReference type="HAMAP-Rule" id="MF_00158"/>
    </source>
</evidence>
<dbReference type="CDD" id="cd00560">
    <property type="entry name" value="PanC"/>
    <property type="match status" value="1"/>
</dbReference>
<evidence type="ECO:0000256" key="7">
    <source>
        <dbReference type="ARBA" id="ARBA00048258"/>
    </source>
</evidence>
<dbReference type="HAMAP" id="MF_00158">
    <property type="entry name" value="PanC"/>
    <property type="match status" value="1"/>
</dbReference>
<comment type="pathway">
    <text evidence="1 8">Cofactor biosynthesis; (R)-pantothenate biosynthesis; (R)-pantothenate from (R)-pantoate and beta-alanine: step 1/1.</text>
</comment>
<comment type="function">
    <text evidence="8">Catalyzes the condensation of pantoate with beta-alanine in an ATP-dependent reaction via a pantoyl-adenylate intermediate.</text>
</comment>
<reference evidence="9 10" key="1">
    <citation type="submission" date="2023-07" db="EMBL/GenBank/DDBJ databases">
        <title>Sorghum-associated microbial communities from plants grown in Nebraska, USA.</title>
        <authorList>
            <person name="Schachtman D."/>
        </authorList>
    </citation>
    <scope>NUCLEOTIDE SEQUENCE [LARGE SCALE GENOMIC DNA]</scope>
    <source>
        <strain evidence="9 10">CC146</strain>
    </source>
</reference>
<feature type="binding site" evidence="8">
    <location>
        <begin position="185"/>
        <end position="188"/>
    </location>
    <ligand>
        <name>ATP</name>
        <dbReference type="ChEBI" id="CHEBI:30616"/>
    </ligand>
</feature>
<name>A0ABD5ANE4_ACICA</name>
<keyword evidence="3 8" id="KW-0436">Ligase</keyword>
<dbReference type="EC" id="6.3.2.1" evidence="8"/>
<comment type="subcellular location">
    <subcellularLocation>
        <location evidence="8">Cytoplasm</location>
    </subcellularLocation>
</comment>
<comment type="miscellaneous">
    <text evidence="8">The reaction proceeds by a bi uni uni bi ping pong mechanism.</text>
</comment>
<dbReference type="Gene3D" id="3.40.50.620">
    <property type="entry name" value="HUPs"/>
    <property type="match status" value="1"/>
</dbReference>
<evidence type="ECO:0000256" key="1">
    <source>
        <dbReference type="ARBA" id="ARBA00004990"/>
    </source>
</evidence>
<dbReference type="Proteomes" id="UP001240164">
    <property type="component" value="Unassembled WGS sequence"/>
</dbReference>
<feature type="binding site" evidence="8">
    <location>
        <position position="61"/>
    </location>
    <ligand>
        <name>beta-alanine</name>
        <dbReference type="ChEBI" id="CHEBI:57966"/>
    </ligand>
</feature>
<comment type="catalytic activity">
    <reaction evidence="7 8">
        <text>(R)-pantoate + beta-alanine + ATP = (R)-pantothenate + AMP + diphosphate + H(+)</text>
        <dbReference type="Rhea" id="RHEA:10912"/>
        <dbReference type="ChEBI" id="CHEBI:15378"/>
        <dbReference type="ChEBI" id="CHEBI:15980"/>
        <dbReference type="ChEBI" id="CHEBI:29032"/>
        <dbReference type="ChEBI" id="CHEBI:30616"/>
        <dbReference type="ChEBI" id="CHEBI:33019"/>
        <dbReference type="ChEBI" id="CHEBI:57966"/>
        <dbReference type="ChEBI" id="CHEBI:456215"/>
        <dbReference type="EC" id="6.3.2.1"/>
    </reaction>
</comment>
<dbReference type="PANTHER" id="PTHR21299:SF1">
    <property type="entry name" value="PANTOATE--BETA-ALANINE LIGASE"/>
    <property type="match status" value="1"/>
</dbReference>
<dbReference type="Gene3D" id="3.30.1300.10">
    <property type="entry name" value="Pantoate-beta-alanine ligase, C-terminal domain"/>
    <property type="match status" value="1"/>
</dbReference>